<sequence>MELEHSRDSSPTPPHTLTSSLPPPLPMRPSKVTPNLQTELLEAGLQTQRIEEPLDLEGDDISQHMTQSYSEISFKSGFSPDVEEHESLVMDLDSVKIDEQFSKRPVTLPSEKRTEDLETKIKLSSPVTKKNDTPTNSRSGTPSTLYRQLLDPQLGQIDVALINDLECEAHRMATSVDNLIENLSGILHSVSSITADNVDIYKNAVSKMSDSMDGNIKSMYKMMAKAEEITKNMKGVEVQAAKIKEVKKLVDLFESFV</sequence>
<protein>
    <recommendedName>
        <fullName evidence="2">BLOC-1-related complex subunit 6 C-terminal helix domain-containing protein</fullName>
    </recommendedName>
</protein>
<evidence type="ECO:0000313" key="3">
    <source>
        <dbReference type="EMBL" id="AEE62121.1"/>
    </source>
</evidence>
<organism evidence="3">
    <name type="scientific">Dendroctonus ponderosae</name>
    <name type="common">Mountain pine beetle</name>
    <dbReference type="NCBI Taxonomy" id="77166"/>
    <lineage>
        <taxon>Eukaryota</taxon>
        <taxon>Metazoa</taxon>
        <taxon>Ecdysozoa</taxon>
        <taxon>Arthropoda</taxon>
        <taxon>Hexapoda</taxon>
        <taxon>Insecta</taxon>
        <taxon>Pterygota</taxon>
        <taxon>Neoptera</taxon>
        <taxon>Endopterygota</taxon>
        <taxon>Coleoptera</taxon>
        <taxon>Polyphaga</taxon>
        <taxon>Cucujiformia</taxon>
        <taxon>Curculionidae</taxon>
        <taxon>Scolytinae</taxon>
        <taxon>Dendroctonus</taxon>
    </lineage>
</organism>
<reference evidence="4" key="3">
    <citation type="submission" date="2024-08" db="UniProtKB">
        <authorList>
            <consortium name="EnsemblMetazoa"/>
        </authorList>
    </citation>
    <scope>IDENTIFICATION</scope>
</reference>
<feature type="region of interest" description="Disordered" evidence="1">
    <location>
        <begin position="1"/>
        <end position="32"/>
    </location>
</feature>
<dbReference type="GO" id="GO:0099078">
    <property type="term" value="C:BORC complex"/>
    <property type="evidence" value="ECO:0007669"/>
    <property type="project" value="TreeGrafter"/>
</dbReference>
<feature type="compositionally biased region" description="Polar residues" evidence="1">
    <location>
        <begin position="125"/>
        <end position="143"/>
    </location>
</feature>
<dbReference type="PANTHER" id="PTHR13440">
    <property type="entry name" value="BLOC-1 RELATED COMPLEX SUBUNIT 6"/>
    <property type="match status" value="1"/>
</dbReference>
<feature type="domain" description="BLOC-1-related complex subunit 6 C-terminal helix" evidence="2">
    <location>
        <begin position="156"/>
        <end position="254"/>
    </location>
</feature>
<feature type="region of interest" description="Disordered" evidence="1">
    <location>
        <begin position="106"/>
        <end position="143"/>
    </location>
</feature>
<dbReference type="InterPro" id="IPR046465">
    <property type="entry name" value="BORCS6_C"/>
</dbReference>
<dbReference type="EMBL" id="BT127159">
    <property type="protein sequence ID" value="AEE62121.1"/>
    <property type="molecule type" value="mRNA"/>
</dbReference>
<reference evidence="3" key="1">
    <citation type="journal article" date="2012" name="Insect Biochem. Mol. Biol.">
        <title>Transcriptome and full-length cDNA resources for the mountain pine beetle, Dendroctonus ponderosae Hopkins, a major insect pest of pine forests.</title>
        <authorList>
            <person name="Keeling C.I."/>
            <person name="Henderson H."/>
            <person name="Li M."/>
            <person name="Yuen M."/>
            <person name="Clark E.L."/>
            <person name="Fraser J.D."/>
            <person name="Huber D.P."/>
            <person name="Liao N.Y."/>
            <person name="Roderick Docking T."/>
            <person name="Birol I."/>
            <person name="Chan S.K."/>
            <person name="Taylor G.A."/>
            <person name="Palmquist D."/>
            <person name="Jones S.J."/>
            <person name="Bohlmann J."/>
        </authorList>
    </citation>
    <scope>NUCLEOTIDE SEQUENCE</scope>
    <source>
        <tissue evidence="3">Antennae</tissue>
    </source>
</reference>
<name>J3JV92_DENPD</name>
<gene>
    <name evidence="4" type="primary">109537059</name>
</gene>
<evidence type="ECO:0000313" key="5">
    <source>
        <dbReference type="Proteomes" id="UP000019118"/>
    </source>
</evidence>
<dbReference type="GO" id="GO:0032418">
    <property type="term" value="P:lysosome localization"/>
    <property type="evidence" value="ECO:0007669"/>
    <property type="project" value="TreeGrafter"/>
</dbReference>
<evidence type="ECO:0000259" key="2">
    <source>
        <dbReference type="Pfam" id="PF10157"/>
    </source>
</evidence>
<evidence type="ECO:0000256" key="1">
    <source>
        <dbReference type="SAM" id="MobiDB-lite"/>
    </source>
</evidence>
<dbReference type="Proteomes" id="UP000019118">
    <property type="component" value="Unassembled WGS sequence"/>
</dbReference>
<dbReference type="AlphaFoldDB" id="J3JV92"/>
<dbReference type="InterPro" id="IPR019314">
    <property type="entry name" value="BORCS6"/>
</dbReference>
<reference evidence="5" key="2">
    <citation type="journal article" date="2013" name="Genome Biol.">
        <title>Draft genome of the mountain pine beetle, Dendroctonus ponderosae Hopkins, a major forest pest.</title>
        <authorList>
            <person name="Keeling C.I."/>
            <person name="Yuen M.M."/>
            <person name="Liao N.Y."/>
            <person name="Docking T.R."/>
            <person name="Chan S.K."/>
            <person name="Taylor G.A."/>
            <person name="Palmquist D.L."/>
            <person name="Jackman S.D."/>
            <person name="Nguyen A."/>
            <person name="Li M."/>
            <person name="Henderson H."/>
            <person name="Janes J.K."/>
            <person name="Zhao Y."/>
            <person name="Pandoh P."/>
            <person name="Moore R."/>
            <person name="Sperling F.A."/>
            <person name="Huber D.P."/>
            <person name="Birol I."/>
            <person name="Jones S.J."/>
            <person name="Bohlmann J."/>
        </authorList>
    </citation>
    <scope>NUCLEOTIDE SEQUENCE</scope>
</reference>
<evidence type="ECO:0000313" key="4">
    <source>
        <dbReference type="EnsemblMetazoa" id="XP_019759148.1"/>
    </source>
</evidence>
<accession>J3JV92</accession>
<feature type="compositionally biased region" description="Basic and acidic residues" evidence="1">
    <location>
        <begin position="110"/>
        <end position="121"/>
    </location>
</feature>
<keyword evidence="5" id="KW-1185">Reference proteome</keyword>
<dbReference type="Pfam" id="PF10157">
    <property type="entry name" value="BORCS6"/>
    <property type="match status" value="1"/>
</dbReference>
<proteinExistence type="evidence at transcript level"/>
<dbReference type="PANTHER" id="PTHR13440:SF7">
    <property type="entry name" value="BLOC-1 RELATED COMPLEX SUBUNIT 6"/>
    <property type="match status" value="1"/>
</dbReference>
<dbReference type="OrthoDB" id="7312725at2759"/>
<dbReference type="EnsemblMetazoa" id="XM_019903589.1">
    <property type="protein sequence ID" value="XP_019759148.1"/>
    <property type="gene ID" value="LOC109537059"/>
</dbReference>